<name>A0ABW9EMK7_9BURK</name>
<dbReference type="Proteomes" id="UP001629392">
    <property type="component" value="Unassembled WGS sequence"/>
</dbReference>
<proteinExistence type="predicted"/>
<feature type="compositionally biased region" description="Basic and acidic residues" evidence="1">
    <location>
        <begin position="21"/>
        <end position="37"/>
    </location>
</feature>
<evidence type="ECO:0000313" key="3">
    <source>
        <dbReference type="Proteomes" id="UP001629392"/>
    </source>
</evidence>
<dbReference type="EMBL" id="JAQQCL010000028">
    <property type="protein sequence ID" value="MFM0720330.1"/>
    <property type="molecule type" value="Genomic_DNA"/>
</dbReference>
<evidence type="ECO:0000256" key="1">
    <source>
        <dbReference type="SAM" id="MobiDB-lite"/>
    </source>
</evidence>
<dbReference type="RefSeq" id="WP_408156350.1">
    <property type="nucleotide sequence ID" value="NZ_JAQQCL010000028.1"/>
</dbReference>
<sequence>MSFREQGDDCSAAGTGNAVEGAKEKQNARASRDMSRKNTRLDCADCCACVAVEGGQVHEDAGWLEAGPRAAGRLETKKAGCFIRRSWQELKRRNDRRAFLYIKLFDSAWNAQRATMKRNVNEGELLFERRT</sequence>
<reference evidence="2 3" key="1">
    <citation type="journal article" date="2024" name="Chem. Sci.">
        <title>Discovery of megapolipeptins by genome mining of a Burkholderiales bacteria collection.</title>
        <authorList>
            <person name="Paulo B.S."/>
            <person name="Recchia M.J.J."/>
            <person name="Lee S."/>
            <person name="Fergusson C.H."/>
            <person name="Romanowski S.B."/>
            <person name="Hernandez A."/>
            <person name="Krull N."/>
            <person name="Liu D.Y."/>
            <person name="Cavanagh H."/>
            <person name="Bos A."/>
            <person name="Gray C.A."/>
            <person name="Murphy B.T."/>
            <person name="Linington R.G."/>
            <person name="Eustaquio A.S."/>
        </authorList>
    </citation>
    <scope>NUCLEOTIDE SEQUENCE [LARGE SCALE GENOMIC DNA]</scope>
    <source>
        <strain evidence="2 3">RL17-350-BIC-E</strain>
    </source>
</reference>
<comment type="caution">
    <text evidence="2">The sequence shown here is derived from an EMBL/GenBank/DDBJ whole genome shotgun (WGS) entry which is preliminary data.</text>
</comment>
<gene>
    <name evidence="2" type="ORF">PQQ73_28855</name>
</gene>
<organism evidence="2 3">
    <name type="scientific">Paraburkholderia strydomiana</name>
    <dbReference type="NCBI Taxonomy" id="1245417"/>
    <lineage>
        <taxon>Bacteria</taxon>
        <taxon>Pseudomonadati</taxon>
        <taxon>Pseudomonadota</taxon>
        <taxon>Betaproteobacteria</taxon>
        <taxon>Burkholderiales</taxon>
        <taxon>Burkholderiaceae</taxon>
        <taxon>Paraburkholderia</taxon>
    </lineage>
</organism>
<protein>
    <submittedName>
        <fullName evidence="2">Uncharacterized protein</fullName>
    </submittedName>
</protein>
<evidence type="ECO:0000313" key="2">
    <source>
        <dbReference type="EMBL" id="MFM0720330.1"/>
    </source>
</evidence>
<feature type="region of interest" description="Disordered" evidence="1">
    <location>
        <begin position="1"/>
        <end position="37"/>
    </location>
</feature>
<keyword evidence="3" id="KW-1185">Reference proteome</keyword>
<accession>A0ABW9EMK7</accession>